<evidence type="ECO:0008006" key="10">
    <source>
        <dbReference type="Google" id="ProtNLM"/>
    </source>
</evidence>
<dbReference type="PANTHER" id="PTHR30250">
    <property type="entry name" value="PST FAMILY PREDICTED COLANIC ACID TRANSPORTER"/>
    <property type="match status" value="1"/>
</dbReference>
<comment type="subcellular location">
    <subcellularLocation>
        <location evidence="1">Cell membrane</location>
        <topology evidence="1">Multi-pass membrane protein</topology>
    </subcellularLocation>
</comment>
<feature type="transmembrane region" description="Helical" evidence="7">
    <location>
        <begin position="420"/>
        <end position="442"/>
    </location>
</feature>
<reference evidence="8 9" key="1">
    <citation type="submission" date="2017-06" db="EMBL/GenBank/DDBJ databases">
        <authorList>
            <person name="Kim H.J."/>
            <person name="Triplett B.A."/>
        </authorList>
    </citation>
    <scope>NUCLEOTIDE SEQUENCE [LARGE SCALE GENOMIC DNA]</scope>
    <source>
        <strain evidence="8 9">13146</strain>
    </source>
</reference>
<keyword evidence="4 7" id="KW-0812">Transmembrane</keyword>
<dbReference type="EMBL" id="NIVS01000037">
    <property type="protein sequence ID" value="OWQ52043.1"/>
    <property type="molecule type" value="Genomic_DNA"/>
</dbReference>
<feature type="transmembrane region" description="Helical" evidence="7">
    <location>
        <begin position="48"/>
        <end position="65"/>
    </location>
</feature>
<comment type="similarity">
    <text evidence="2">Belongs to the polysaccharide synthase family.</text>
</comment>
<feature type="transmembrane region" description="Helical" evidence="7">
    <location>
        <begin position="290"/>
        <end position="311"/>
    </location>
</feature>
<evidence type="ECO:0000256" key="1">
    <source>
        <dbReference type="ARBA" id="ARBA00004651"/>
    </source>
</evidence>
<keyword evidence="6 7" id="KW-0472">Membrane</keyword>
<dbReference type="Proteomes" id="UP000198157">
    <property type="component" value="Unassembled WGS sequence"/>
</dbReference>
<comment type="caution">
    <text evidence="8">The sequence shown here is derived from an EMBL/GenBank/DDBJ whole genome shotgun (WGS) entry which is preliminary data.</text>
</comment>
<name>A0A246HKD4_STEMA</name>
<evidence type="ECO:0000256" key="2">
    <source>
        <dbReference type="ARBA" id="ARBA00007430"/>
    </source>
</evidence>
<dbReference type="CDD" id="cd13127">
    <property type="entry name" value="MATE_tuaB_like"/>
    <property type="match status" value="1"/>
</dbReference>
<feature type="transmembrane region" description="Helical" evidence="7">
    <location>
        <begin position="86"/>
        <end position="112"/>
    </location>
</feature>
<feature type="transmembrane region" description="Helical" evidence="7">
    <location>
        <begin position="176"/>
        <end position="197"/>
    </location>
</feature>
<evidence type="ECO:0000256" key="5">
    <source>
        <dbReference type="ARBA" id="ARBA00022989"/>
    </source>
</evidence>
<feature type="transmembrane region" description="Helical" evidence="7">
    <location>
        <begin position="152"/>
        <end position="170"/>
    </location>
</feature>
<dbReference type="PANTHER" id="PTHR30250:SF10">
    <property type="entry name" value="LIPOPOLYSACCHARIDE BIOSYNTHESIS PROTEIN WZXC"/>
    <property type="match status" value="1"/>
</dbReference>
<accession>A0A246HKD4</accession>
<dbReference type="InterPro" id="IPR050833">
    <property type="entry name" value="Poly_Biosynth_Transport"/>
</dbReference>
<feature type="transmembrane region" description="Helical" evidence="7">
    <location>
        <begin position="388"/>
        <end position="408"/>
    </location>
</feature>
<dbReference type="OrthoDB" id="8538786at2"/>
<evidence type="ECO:0000256" key="3">
    <source>
        <dbReference type="ARBA" id="ARBA00022475"/>
    </source>
</evidence>
<feature type="transmembrane region" description="Helical" evidence="7">
    <location>
        <begin position="323"/>
        <end position="341"/>
    </location>
</feature>
<feature type="transmembrane region" description="Helical" evidence="7">
    <location>
        <begin position="361"/>
        <end position="382"/>
    </location>
</feature>
<feature type="transmembrane region" description="Helical" evidence="7">
    <location>
        <begin position="118"/>
        <end position="140"/>
    </location>
</feature>
<dbReference type="Pfam" id="PF13440">
    <property type="entry name" value="Polysacc_synt_3"/>
    <property type="match status" value="1"/>
</dbReference>
<evidence type="ECO:0000256" key="6">
    <source>
        <dbReference type="ARBA" id="ARBA00023136"/>
    </source>
</evidence>
<evidence type="ECO:0000256" key="7">
    <source>
        <dbReference type="SAM" id="Phobius"/>
    </source>
</evidence>
<dbReference type="GO" id="GO:0005886">
    <property type="term" value="C:plasma membrane"/>
    <property type="evidence" value="ECO:0007669"/>
    <property type="project" value="UniProtKB-SubCell"/>
</dbReference>
<gene>
    <name evidence="8" type="ORF">CEE60_14055</name>
</gene>
<protein>
    <recommendedName>
        <fullName evidence="10">Lipopolysaccharide biosynthesis protein</fullName>
    </recommendedName>
</protein>
<organism evidence="8 9">
    <name type="scientific">Stenotrophomonas maltophilia</name>
    <name type="common">Pseudomonas maltophilia</name>
    <name type="synonym">Xanthomonas maltophilia</name>
    <dbReference type="NCBI Taxonomy" id="40324"/>
    <lineage>
        <taxon>Bacteria</taxon>
        <taxon>Pseudomonadati</taxon>
        <taxon>Pseudomonadota</taxon>
        <taxon>Gammaproteobacteria</taxon>
        <taxon>Lysobacterales</taxon>
        <taxon>Lysobacteraceae</taxon>
        <taxon>Stenotrophomonas</taxon>
        <taxon>Stenotrophomonas maltophilia group</taxon>
    </lineage>
</organism>
<evidence type="ECO:0000256" key="4">
    <source>
        <dbReference type="ARBA" id="ARBA00022692"/>
    </source>
</evidence>
<keyword evidence="5 7" id="KW-1133">Transmembrane helix</keyword>
<sequence length="488" mass="52905">MKSESAKPELTKKVIRGGAITMAAQLVMVAIQLLSIVILSRLLDPEDFGVIAMITAITAFMGLFRDMGLSTASIQKGDLSHAQTSALFWLNALAGFLLMLLVMALSPAIAWFYHNPALVPLTAALSTTFLFSSLGAQHSALMQRELRFKPKAIADVSGAAITLIISVTLAMNEWRYWALAAGTIVGAITTTILYCSFSRFKPAPPRIASGLKELIGFGANVTAFEIVNYLHRNLDNILIGRFWGAAALGMYSRGYQMMMLPIVSLRTPINSIAFPVLSRLRNDHAEFRRYYRRISSLLALLSMPLMTFLVLNASDVIEVALGNQWAAVAPIFVFLGLAGFIQPVASLRGLILLSLGKSRRYLAWGVMNTAAVSAAFLIGIKWGGVGVAASYAAVNYIILYPSLVFIFRDTPLSARDFFEPILMPAATSVFAGFGTSLAVNTIGIDHPTVSIIFAAITFALLFLLGYLSTPAGRKSARSYITLIKNLKN</sequence>
<keyword evidence="3" id="KW-1003">Cell membrane</keyword>
<dbReference type="AlphaFoldDB" id="A0A246HKD4"/>
<feature type="transmembrane region" description="Helical" evidence="7">
    <location>
        <begin position="448"/>
        <end position="467"/>
    </location>
</feature>
<proteinExistence type="inferred from homology"/>
<evidence type="ECO:0000313" key="8">
    <source>
        <dbReference type="EMBL" id="OWQ52043.1"/>
    </source>
</evidence>
<feature type="transmembrane region" description="Helical" evidence="7">
    <location>
        <begin position="20"/>
        <end position="42"/>
    </location>
</feature>
<evidence type="ECO:0000313" key="9">
    <source>
        <dbReference type="Proteomes" id="UP000198157"/>
    </source>
</evidence>